<comment type="caution">
    <text evidence="1">The sequence shown here is derived from an EMBL/GenBank/DDBJ whole genome shotgun (WGS) entry which is preliminary data.</text>
</comment>
<evidence type="ECO:0000313" key="1">
    <source>
        <dbReference type="EMBL" id="MBO8447198.1"/>
    </source>
</evidence>
<accession>A0A9D9HEJ3</accession>
<sequence>MANFAYKDEQRKHIISAAQASKENRDNIYYCQNPHCNAHLHLCAVDGSRKAYFRATKLDYPHIAECPYASNNVVFNENEFDESKFDFEKAIKQLFVETKPIMKHGESTKQGNGESQNNTIETLRQIYFMCKNYHEKAKYAGKEIGTMLLDNRSEYRYQKGCFGNRIIEAKTQSYVYNPKTQQINLEVTVSGNKFSFALEFPNDEIYEYCRNIVYNNQHKLIVVAAHWQRADKYNSFKGMIFGKKQIMVVK</sequence>
<dbReference type="Proteomes" id="UP000823637">
    <property type="component" value="Unassembled WGS sequence"/>
</dbReference>
<organism evidence="1 2">
    <name type="scientific">Candidatus Enterocola intestinipullorum</name>
    <dbReference type="NCBI Taxonomy" id="2840783"/>
    <lineage>
        <taxon>Bacteria</taxon>
        <taxon>Pseudomonadati</taxon>
        <taxon>Bacteroidota</taxon>
        <taxon>Bacteroidia</taxon>
        <taxon>Bacteroidales</taxon>
        <taxon>Candidatus Enterocola</taxon>
    </lineage>
</organism>
<evidence type="ECO:0000313" key="2">
    <source>
        <dbReference type="Proteomes" id="UP000823637"/>
    </source>
</evidence>
<proteinExistence type="predicted"/>
<gene>
    <name evidence="1" type="ORF">IAC32_05595</name>
</gene>
<dbReference type="EMBL" id="JADIMR010000085">
    <property type="protein sequence ID" value="MBO8447198.1"/>
    <property type="molecule type" value="Genomic_DNA"/>
</dbReference>
<reference evidence="1" key="1">
    <citation type="submission" date="2020-10" db="EMBL/GenBank/DDBJ databases">
        <authorList>
            <person name="Gilroy R."/>
        </authorList>
    </citation>
    <scope>NUCLEOTIDE SEQUENCE</scope>
    <source>
        <strain evidence="1">D3-1215</strain>
    </source>
</reference>
<name>A0A9D9HEJ3_9BACT</name>
<protein>
    <submittedName>
        <fullName evidence="1">Uncharacterized protein</fullName>
    </submittedName>
</protein>
<reference evidence="1" key="2">
    <citation type="journal article" date="2021" name="PeerJ">
        <title>Extensive microbial diversity within the chicken gut microbiome revealed by metagenomics and culture.</title>
        <authorList>
            <person name="Gilroy R."/>
            <person name="Ravi A."/>
            <person name="Getino M."/>
            <person name="Pursley I."/>
            <person name="Horton D.L."/>
            <person name="Alikhan N.F."/>
            <person name="Baker D."/>
            <person name="Gharbi K."/>
            <person name="Hall N."/>
            <person name="Watson M."/>
            <person name="Adriaenssens E.M."/>
            <person name="Foster-Nyarko E."/>
            <person name="Jarju S."/>
            <person name="Secka A."/>
            <person name="Antonio M."/>
            <person name="Oren A."/>
            <person name="Chaudhuri R.R."/>
            <person name="La Ragione R."/>
            <person name="Hildebrand F."/>
            <person name="Pallen M.J."/>
        </authorList>
    </citation>
    <scope>NUCLEOTIDE SEQUENCE</scope>
    <source>
        <strain evidence="1">D3-1215</strain>
    </source>
</reference>
<dbReference type="AlphaFoldDB" id="A0A9D9HEJ3"/>